<dbReference type="AlphaFoldDB" id="A0AAW1QZU3"/>
<comment type="caution">
    <text evidence="2">The sequence shown here is derived from an EMBL/GenBank/DDBJ whole genome shotgun (WGS) entry which is preliminary data.</text>
</comment>
<sequence length="105" mass="10713">MASKPERAGEGNPAKPVSTSSLLSGPFNPGAAGGVKMPGQATPTGYATPMSMLQKLLGSNPAAQGAPATMAPPLKPINPKRVEPISHPELAFSPSDIGVWEVNRV</sequence>
<dbReference type="EMBL" id="JALJOU010000062">
    <property type="protein sequence ID" value="KAK9826855.1"/>
    <property type="molecule type" value="Genomic_DNA"/>
</dbReference>
<gene>
    <name evidence="2" type="ORF">WJX81_008284</name>
</gene>
<proteinExistence type="predicted"/>
<name>A0AAW1QZU3_9CHLO</name>
<reference evidence="2 3" key="1">
    <citation type="journal article" date="2024" name="Nat. Commun.">
        <title>Phylogenomics reveals the evolutionary origins of lichenization in chlorophyte algae.</title>
        <authorList>
            <person name="Puginier C."/>
            <person name="Libourel C."/>
            <person name="Otte J."/>
            <person name="Skaloud P."/>
            <person name="Haon M."/>
            <person name="Grisel S."/>
            <person name="Petersen M."/>
            <person name="Berrin J.G."/>
            <person name="Delaux P.M."/>
            <person name="Dal Grande F."/>
            <person name="Keller J."/>
        </authorList>
    </citation>
    <scope>NUCLEOTIDE SEQUENCE [LARGE SCALE GENOMIC DNA]</scope>
    <source>
        <strain evidence="2 3">SAG 245.80</strain>
    </source>
</reference>
<keyword evidence="3" id="KW-1185">Reference proteome</keyword>
<evidence type="ECO:0000313" key="2">
    <source>
        <dbReference type="EMBL" id="KAK9826855.1"/>
    </source>
</evidence>
<feature type="region of interest" description="Disordered" evidence="1">
    <location>
        <begin position="60"/>
        <end position="82"/>
    </location>
</feature>
<protein>
    <submittedName>
        <fullName evidence="2">Uncharacterized protein</fullName>
    </submittedName>
</protein>
<dbReference type="Proteomes" id="UP001445335">
    <property type="component" value="Unassembled WGS sequence"/>
</dbReference>
<evidence type="ECO:0000313" key="3">
    <source>
        <dbReference type="Proteomes" id="UP001445335"/>
    </source>
</evidence>
<organism evidence="2 3">
    <name type="scientific">Elliptochloris bilobata</name>
    <dbReference type="NCBI Taxonomy" id="381761"/>
    <lineage>
        <taxon>Eukaryota</taxon>
        <taxon>Viridiplantae</taxon>
        <taxon>Chlorophyta</taxon>
        <taxon>core chlorophytes</taxon>
        <taxon>Trebouxiophyceae</taxon>
        <taxon>Trebouxiophyceae incertae sedis</taxon>
        <taxon>Elliptochloris clade</taxon>
        <taxon>Elliptochloris</taxon>
    </lineage>
</organism>
<evidence type="ECO:0000256" key="1">
    <source>
        <dbReference type="SAM" id="MobiDB-lite"/>
    </source>
</evidence>
<accession>A0AAW1QZU3</accession>
<feature type="region of interest" description="Disordered" evidence="1">
    <location>
        <begin position="1"/>
        <end position="42"/>
    </location>
</feature>